<name>X0T960_9ZZZZ</name>
<dbReference type="AlphaFoldDB" id="X0T960"/>
<accession>X0T960</accession>
<sequence length="69" mass="7597">MHKLNVKFIGDQFAVEGSTKTAWIDGRRTEFGCDKLSAQFAEVILNSTGVVTVTLAQFTSLKKMAFKIA</sequence>
<evidence type="ECO:0000313" key="1">
    <source>
        <dbReference type="EMBL" id="GAF72610.1"/>
    </source>
</evidence>
<dbReference type="EMBL" id="BARS01002775">
    <property type="protein sequence ID" value="GAF72610.1"/>
    <property type="molecule type" value="Genomic_DNA"/>
</dbReference>
<proteinExistence type="predicted"/>
<organism evidence="1">
    <name type="scientific">marine sediment metagenome</name>
    <dbReference type="NCBI Taxonomy" id="412755"/>
    <lineage>
        <taxon>unclassified sequences</taxon>
        <taxon>metagenomes</taxon>
        <taxon>ecological metagenomes</taxon>
    </lineage>
</organism>
<gene>
    <name evidence="1" type="ORF">S01H1_05324</name>
</gene>
<reference evidence="1" key="1">
    <citation type="journal article" date="2014" name="Front. Microbiol.">
        <title>High frequency of phylogenetically diverse reductive dehalogenase-homologous genes in deep subseafloor sedimentary metagenomes.</title>
        <authorList>
            <person name="Kawai M."/>
            <person name="Futagami T."/>
            <person name="Toyoda A."/>
            <person name="Takaki Y."/>
            <person name="Nishi S."/>
            <person name="Hori S."/>
            <person name="Arai W."/>
            <person name="Tsubouchi T."/>
            <person name="Morono Y."/>
            <person name="Uchiyama I."/>
            <person name="Ito T."/>
            <person name="Fujiyama A."/>
            <person name="Inagaki F."/>
            <person name="Takami H."/>
        </authorList>
    </citation>
    <scope>NUCLEOTIDE SEQUENCE</scope>
    <source>
        <strain evidence="1">Expedition CK06-06</strain>
    </source>
</reference>
<protein>
    <submittedName>
        <fullName evidence="1">Uncharacterized protein</fullName>
    </submittedName>
</protein>
<comment type="caution">
    <text evidence="1">The sequence shown here is derived from an EMBL/GenBank/DDBJ whole genome shotgun (WGS) entry which is preliminary data.</text>
</comment>